<organism evidence="1">
    <name type="scientific">marine sediment metagenome</name>
    <dbReference type="NCBI Taxonomy" id="412755"/>
    <lineage>
        <taxon>unclassified sequences</taxon>
        <taxon>metagenomes</taxon>
        <taxon>ecological metagenomes</taxon>
    </lineage>
</organism>
<proteinExistence type="predicted"/>
<name>A0A0F9IMR5_9ZZZZ</name>
<reference evidence="1" key="1">
    <citation type="journal article" date="2015" name="Nature">
        <title>Complex archaea that bridge the gap between prokaryotes and eukaryotes.</title>
        <authorList>
            <person name="Spang A."/>
            <person name="Saw J.H."/>
            <person name="Jorgensen S.L."/>
            <person name="Zaremba-Niedzwiedzka K."/>
            <person name="Martijn J."/>
            <person name="Lind A.E."/>
            <person name="van Eijk R."/>
            <person name="Schleper C."/>
            <person name="Guy L."/>
            <person name="Ettema T.J."/>
        </authorList>
    </citation>
    <scope>NUCLEOTIDE SEQUENCE</scope>
</reference>
<gene>
    <name evidence="1" type="ORF">LCGC14_1858010</name>
</gene>
<evidence type="ECO:0000313" key="1">
    <source>
        <dbReference type="EMBL" id="KKL95095.1"/>
    </source>
</evidence>
<sequence>MEYDNYSIKEENGNYILRDGDLKLSKHPTEGEARTELSAWCNRDELELKIEDFYTEMQAQYGFVLEADEISQMIKAH</sequence>
<dbReference type="AlphaFoldDB" id="A0A0F9IMR5"/>
<accession>A0A0F9IMR5</accession>
<protein>
    <submittedName>
        <fullName evidence="1">Uncharacterized protein</fullName>
    </submittedName>
</protein>
<comment type="caution">
    <text evidence="1">The sequence shown here is derived from an EMBL/GenBank/DDBJ whole genome shotgun (WGS) entry which is preliminary data.</text>
</comment>
<dbReference type="EMBL" id="LAZR01018765">
    <property type="protein sequence ID" value="KKL95095.1"/>
    <property type="molecule type" value="Genomic_DNA"/>
</dbReference>